<keyword evidence="1" id="KW-0472">Membrane</keyword>
<evidence type="ECO:0000256" key="1">
    <source>
        <dbReference type="SAM" id="Phobius"/>
    </source>
</evidence>
<dbReference type="EMBL" id="NBZD01000001">
    <property type="protein sequence ID" value="PNH19764.1"/>
    <property type="molecule type" value="Genomic_DNA"/>
</dbReference>
<comment type="caution">
    <text evidence="2">The sequence shown here is derived from an EMBL/GenBank/DDBJ whole genome shotgun (WGS) entry which is preliminary data.</text>
</comment>
<dbReference type="Proteomes" id="UP000236394">
    <property type="component" value="Unassembled WGS sequence"/>
</dbReference>
<evidence type="ECO:0000313" key="2">
    <source>
        <dbReference type="EMBL" id="PNH19764.1"/>
    </source>
</evidence>
<evidence type="ECO:0000313" key="3">
    <source>
        <dbReference type="Proteomes" id="UP000236394"/>
    </source>
</evidence>
<organism evidence="2 3">
    <name type="scientific">Mageeibacillus indolicus</name>
    <dbReference type="NCBI Taxonomy" id="884684"/>
    <lineage>
        <taxon>Bacteria</taxon>
        <taxon>Bacillati</taxon>
        <taxon>Bacillota</taxon>
        <taxon>Clostridia</taxon>
        <taxon>Eubacteriales</taxon>
        <taxon>Oscillospiraceae</taxon>
        <taxon>Mageeibacillus</taxon>
    </lineage>
</organism>
<proteinExistence type="predicted"/>
<dbReference type="RefSeq" id="WP_102892316.1">
    <property type="nucleotide sequence ID" value="NZ_NBZD01000001.1"/>
</dbReference>
<reference evidence="3" key="1">
    <citation type="submission" date="2017-04" db="EMBL/GenBank/DDBJ databases">
        <authorList>
            <person name="Bumgarner R.E."/>
            <person name="Fredricks D.N."/>
            <person name="Srinivasan S."/>
        </authorList>
    </citation>
    <scope>NUCLEOTIDE SEQUENCE [LARGE SCALE GENOMIC DNA]</scope>
    <source>
        <strain evidence="3">KA00405</strain>
    </source>
</reference>
<name>A0A2J8B4U4_9FIRM</name>
<sequence>MGKDVYIHIDDKNIGHPLRRYRRLVAWIMICLIFAAVILTTLWYGLQNLQPKYVYQGFITAWETKDYDTAKNRLADLKDGALSGNKKRKSNYAGYCVKAEDTIRAKREAYFSTWRQNSAKETPLKINDDGRNFMRAFKEYNRPYIHDYMVTVCNDIMAEKITTSQGEKIFRLLGEIPEVGMEAQEYLKVLPSLGDFSGKYKMAVKSSDLINQAKLFQQMLSSINGADMKALHALFNGELNKLLVEIRKNDLAAAEHALLSGQYYTAKKKIAELSPLFASEAKFKTLQSKVQALNLPELVEYSGPVYAVNLLPLVRHPQVAMNSALRKFYMQKVLPQESALAVLTSLHSRGFVLVNPLKQLDKNGKFRPWLLPAGKKPLVLTINGMNYDNVRMVSGSFKNLAVVNGRRVSQAIAPDGSVLVEEDAEITGLVDRFVKSNTDFSFDGARGIIALSGRKPTFGYVTTTKQMRAINAELAEQQKPLYDVSEDNLKLQQRQAKAVADNLKAEGWIFASAGYDIKKFDDLSSTELKQDLDLWRETMVPVIGDTHIFSFLGIGAPGWEDAKLQLLKNSSYFAFIQNGSQFLAASAEHPWFINSVDINPLQLYFNKLDELIDCQAAYKGIIHAKMYDPPRTERPTKRRRR</sequence>
<keyword evidence="1" id="KW-0812">Transmembrane</keyword>
<accession>A0A2J8B4U4</accession>
<protein>
    <submittedName>
        <fullName evidence="2">Uncharacterized protein</fullName>
    </submittedName>
</protein>
<feature type="transmembrane region" description="Helical" evidence="1">
    <location>
        <begin position="24"/>
        <end position="46"/>
    </location>
</feature>
<keyword evidence="1" id="KW-1133">Transmembrane helix</keyword>
<dbReference type="AlphaFoldDB" id="A0A2J8B4U4"/>
<gene>
    <name evidence="2" type="ORF">B7R76_02480</name>
</gene>